<organism evidence="6 7">
    <name type="scientific">Candidatus Uhrbacteria bacterium RIFCSPLOWO2_02_FULL_48_12</name>
    <dbReference type="NCBI Taxonomy" id="1802407"/>
    <lineage>
        <taxon>Bacteria</taxon>
        <taxon>Candidatus Uhriibacteriota</taxon>
    </lineage>
</organism>
<gene>
    <name evidence="6" type="ORF">A3I40_02490</name>
</gene>
<dbReference type="Proteomes" id="UP000178723">
    <property type="component" value="Unassembled WGS sequence"/>
</dbReference>
<evidence type="ECO:0000259" key="5">
    <source>
        <dbReference type="Pfam" id="PF17827"/>
    </source>
</evidence>
<evidence type="ECO:0000256" key="2">
    <source>
        <dbReference type="ARBA" id="ARBA00022679"/>
    </source>
</evidence>
<dbReference type="Pfam" id="PF13847">
    <property type="entry name" value="Methyltransf_31"/>
    <property type="match status" value="1"/>
</dbReference>
<dbReference type="GO" id="GO:0032259">
    <property type="term" value="P:methylation"/>
    <property type="evidence" value="ECO:0007669"/>
    <property type="project" value="UniProtKB-KW"/>
</dbReference>
<dbReference type="Pfam" id="PF17827">
    <property type="entry name" value="PrmC_N"/>
    <property type="match status" value="1"/>
</dbReference>
<dbReference type="NCBIfam" id="TIGR03534">
    <property type="entry name" value="RF_mod_PrmC"/>
    <property type="match status" value="1"/>
</dbReference>
<keyword evidence="1 6" id="KW-0489">Methyltransferase</keyword>
<evidence type="ECO:0000313" key="7">
    <source>
        <dbReference type="Proteomes" id="UP000178723"/>
    </source>
</evidence>
<dbReference type="InterPro" id="IPR025714">
    <property type="entry name" value="Methyltranfer_dom"/>
</dbReference>
<reference evidence="6 7" key="1">
    <citation type="journal article" date="2016" name="Nat. Commun.">
        <title>Thousands of microbial genomes shed light on interconnected biogeochemical processes in an aquifer system.</title>
        <authorList>
            <person name="Anantharaman K."/>
            <person name="Brown C.T."/>
            <person name="Hug L.A."/>
            <person name="Sharon I."/>
            <person name="Castelle C.J."/>
            <person name="Probst A.J."/>
            <person name="Thomas B.C."/>
            <person name="Singh A."/>
            <person name="Wilkins M.J."/>
            <person name="Karaoz U."/>
            <person name="Brodie E.L."/>
            <person name="Williams K.H."/>
            <person name="Hubbard S.S."/>
            <person name="Banfield J.F."/>
        </authorList>
    </citation>
    <scope>NUCLEOTIDE SEQUENCE [LARGE SCALE GENOMIC DNA]</scope>
</reference>
<sequence length="306" mass="35237">MRELLRKFRPPEIIEAEILLAHLLKKERSFIISHGEKKITKRMAQRFARLIQRKNRDEPLAYLLGQQPFYGLNFIVNRRVLIPRPESEWLVEKSIEILRQRRDINTIIDVGTGSGCIIISLLKNLTPARQRRMTAYATDISPAALTVAKRNAKTHNITKIKFLHGNLLKPTNYLPADATHQALQAGKLPMLRSATQGKQAASSPVLLLANLPYLSTKDYNRAPLSVRRFEPKQALLAGHDGLKYYRRLVKQLSKFINIEFHCLWEIDPCHAKQISQLIKKYCPHAQMQIKKDLRGLNRYLSITIPK</sequence>
<comment type="caution">
    <text evidence="6">The sequence shown here is derived from an EMBL/GenBank/DDBJ whole genome shotgun (WGS) entry which is preliminary data.</text>
</comment>
<keyword evidence="2 6" id="KW-0808">Transferase</keyword>
<name>A0A1F7VAB7_9BACT</name>
<dbReference type="STRING" id="1802407.A3I40_02490"/>
<dbReference type="InterPro" id="IPR040758">
    <property type="entry name" value="PrmC_N"/>
</dbReference>
<keyword evidence="3" id="KW-0949">S-adenosyl-L-methionine</keyword>
<dbReference type="CDD" id="cd02440">
    <property type="entry name" value="AdoMet_MTases"/>
    <property type="match status" value="1"/>
</dbReference>
<protein>
    <submittedName>
        <fullName evidence="6">Protein-(Glutamine-N5) methyltransferase, release factor-specific</fullName>
    </submittedName>
</protein>
<dbReference type="PANTHER" id="PTHR18895">
    <property type="entry name" value="HEMK METHYLTRANSFERASE"/>
    <property type="match status" value="1"/>
</dbReference>
<evidence type="ECO:0000256" key="1">
    <source>
        <dbReference type="ARBA" id="ARBA00022603"/>
    </source>
</evidence>
<proteinExistence type="predicted"/>
<dbReference type="NCBIfam" id="TIGR00536">
    <property type="entry name" value="hemK_fam"/>
    <property type="match status" value="1"/>
</dbReference>
<feature type="domain" description="Release factor glutamine methyltransferase N-terminal" evidence="5">
    <location>
        <begin position="12"/>
        <end position="65"/>
    </location>
</feature>
<dbReference type="InterPro" id="IPR050320">
    <property type="entry name" value="N5-glutamine_MTase"/>
</dbReference>
<dbReference type="EMBL" id="MGEP01000012">
    <property type="protein sequence ID" value="OGL87411.1"/>
    <property type="molecule type" value="Genomic_DNA"/>
</dbReference>
<evidence type="ECO:0000259" key="4">
    <source>
        <dbReference type="Pfam" id="PF13847"/>
    </source>
</evidence>
<dbReference type="InterPro" id="IPR019874">
    <property type="entry name" value="RF_methyltr_PrmC"/>
</dbReference>
<dbReference type="PANTHER" id="PTHR18895:SF74">
    <property type="entry name" value="MTRF1L RELEASE FACTOR GLUTAMINE METHYLTRANSFERASE"/>
    <property type="match status" value="1"/>
</dbReference>
<dbReference type="Gene3D" id="3.40.50.150">
    <property type="entry name" value="Vaccinia Virus protein VP39"/>
    <property type="match status" value="1"/>
</dbReference>
<dbReference type="SUPFAM" id="SSF53335">
    <property type="entry name" value="S-adenosyl-L-methionine-dependent methyltransferases"/>
    <property type="match status" value="1"/>
</dbReference>
<dbReference type="InterPro" id="IPR004556">
    <property type="entry name" value="HemK-like"/>
</dbReference>
<dbReference type="GO" id="GO:0008276">
    <property type="term" value="F:protein methyltransferase activity"/>
    <property type="evidence" value="ECO:0007669"/>
    <property type="project" value="InterPro"/>
</dbReference>
<evidence type="ECO:0000313" key="6">
    <source>
        <dbReference type="EMBL" id="OGL87411.1"/>
    </source>
</evidence>
<feature type="domain" description="Methyltransferase" evidence="4">
    <location>
        <begin position="106"/>
        <end position="169"/>
    </location>
</feature>
<accession>A0A1F7VAB7</accession>
<dbReference type="Gene3D" id="1.10.8.10">
    <property type="entry name" value="DNA helicase RuvA subunit, C-terminal domain"/>
    <property type="match status" value="1"/>
</dbReference>
<evidence type="ECO:0000256" key="3">
    <source>
        <dbReference type="ARBA" id="ARBA00022691"/>
    </source>
</evidence>
<dbReference type="AlphaFoldDB" id="A0A1F7VAB7"/>
<dbReference type="InterPro" id="IPR029063">
    <property type="entry name" value="SAM-dependent_MTases_sf"/>
</dbReference>